<name>A0A1N7KE88_9PROT</name>
<organism evidence="17 18">
    <name type="scientific">Insolitispirillum peregrinum</name>
    <dbReference type="NCBI Taxonomy" id="80876"/>
    <lineage>
        <taxon>Bacteria</taxon>
        <taxon>Pseudomonadati</taxon>
        <taxon>Pseudomonadota</taxon>
        <taxon>Alphaproteobacteria</taxon>
        <taxon>Rhodospirillales</taxon>
        <taxon>Novispirillaceae</taxon>
        <taxon>Insolitispirillum</taxon>
    </lineage>
</organism>
<proteinExistence type="inferred from homology"/>
<feature type="transmembrane region" description="Helical" evidence="15">
    <location>
        <begin position="771"/>
        <end position="792"/>
    </location>
</feature>
<keyword evidence="12 15" id="KW-1133">Transmembrane helix</keyword>
<keyword evidence="7 15" id="KW-0479">Metal-binding</keyword>
<comment type="subcellular location">
    <subcellularLocation>
        <location evidence="1">Cell membrane</location>
        <topology evidence="1">Multi-pass membrane protein</topology>
    </subcellularLocation>
</comment>
<keyword evidence="18" id="KW-1185">Reference proteome</keyword>
<feature type="transmembrane region" description="Helical" evidence="15">
    <location>
        <begin position="426"/>
        <end position="445"/>
    </location>
</feature>
<keyword evidence="10" id="KW-0460">Magnesium</keyword>
<evidence type="ECO:0000256" key="8">
    <source>
        <dbReference type="ARBA" id="ARBA00022741"/>
    </source>
</evidence>
<evidence type="ECO:0000256" key="12">
    <source>
        <dbReference type="ARBA" id="ARBA00022989"/>
    </source>
</evidence>
<dbReference type="InterPro" id="IPR018303">
    <property type="entry name" value="ATPase_P-typ_P_site"/>
</dbReference>
<dbReference type="GO" id="GO:0016887">
    <property type="term" value="F:ATP hydrolysis activity"/>
    <property type="evidence" value="ECO:0007669"/>
    <property type="project" value="InterPro"/>
</dbReference>
<dbReference type="Pfam" id="PF00403">
    <property type="entry name" value="HMA"/>
    <property type="match status" value="1"/>
</dbReference>
<evidence type="ECO:0000313" key="17">
    <source>
        <dbReference type="EMBL" id="SIS59903.1"/>
    </source>
</evidence>
<dbReference type="Proteomes" id="UP000185678">
    <property type="component" value="Unassembled WGS sequence"/>
</dbReference>
<evidence type="ECO:0000256" key="11">
    <source>
        <dbReference type="ARBA" id="ARBA00022967"/>
    </source>
</evidence>
<dbReference type="InterPro" id="IPR027256">
    <property type="entry name" value="P-typ_ATPase_IB"/>
</dbReference>
<evidence type="ECO:0000313" key="18">
    <source>
        <dbReference type="Proteomes" id="UP000185678"/>
    </source>
</evidence>
<dbReference type="PROSITE" id="PS50846">
    <property type="entry name" value="HMA_2"/>
    <property type="match status" value="1"/>
</dbReference>
<dbReference type="CDD" id="cd02092">
    <property type="entry name" value="P-type_ATPase_FixI-like"/>
    <property type="match status" value="1"/>
</dbReference>
<evidence type="ECO:0000256" key="3">
    <source>
        <dbReference type="ARBA" id="ARBA00022448"/>
    </source>
</evidence>
<dbReference type="FunFam" id="2.70.150.10:FF:000002">
    <property type="entry name" value="Copper-transporting ATPase 1, putative"/>
    <property type="match status" value="1"/>
</dbReference>
<feature type="transmembrane region" description="Helical" evidence="15">
    <location>
        <begin position="457"/>
        <end position="480"/>
    </location>
</feature>
<dbReference type="PANTHER" id="PTHR43520:SF5">
    <property type="entry name" value="CATION-TRANSPORTING P-TYPE ATPASE-RELATED"/>
    <property type="match status" value="1"/>
</dbReference>
<keyword evidence="14 15" id="KW-0472">Membrane</keyword>
<dbReference type="Gene3D" id="2.70.150.10">
    <property type="entry name" value="Calcium-transporting ATPase, cytoplasmic transduction domain A"/>
    <property type="match status" value="1"/>
</dbReference>
<feature type="transmembrane region" description="Helical" evidence="15">
    <location>
        <begin position="749"/>
        <end position="765"/>
    </location>
</feature>
<evidence type="ECO:0000256" key="13">
    <source>
        <dbReference type="ARBA" id="ARBA00023065"/>
    </source>
</evidence>
<dbReference type="Gene3D" id="3.30.70.100">
    <property type="match status" value="1"/>
</dbReference>
<reference evidence="17 18" key="1">
    <citation type="submission" date="2017-01" db="EMBL/GenBank/DDBJ databases">
        <authorList>
            <person name="Mah S.A."/>
            <person name="Swanson W.J."/>
            <person name="Moy G.W."/>
            <person name="Vacquier V.D."/>
        </authorList>
    </citation>
    <scope>NUCLEOTIDE SEQUENCE [LARGE SCALE GENOMIC DNA]</scope>
    <source>
        <strain evidence="17 18">DSM 11589</strain>
    </source>
</reference>
<evidence type="ECO:0000256" key="5">
    <source>
        <dbReference type="ARBA" id="ARBA00022553"/>
    </source>
</evidence>
<dbReference type="CDD" id="cd00371">
    <property type="entry name" value="HMA"/>
    <property type="match status" value="1"/>
</dbReference>
<dbReference type="GO" id="GO:0005524">
    <property type="term" value="F:ATP binding"/>
    <property type="evidence" value="ECO:0007669"/>
    <property type="project" value="UniProtKB-UniRule"/>
</dbReference>
<dbReference type="GO" id="GO:0005886">
    <property type="term" value="C:plasma membrane"/>
    <property type="evidence" value="ECO:0007669"/>
    <property type="project" value="UniProtKB-SubCell"/>
</dbReference>
<dbReference type="Gene3D" id="3.40.50.1000">
    <property type="entry name" value="HAD superfamily/HAD-like"/>
    <property type="match status" value="1"/>
</dbReference>
<keyword evidence="8 15" id="KW-0547">Nucleotide-binding</keyword>
<dbReference type="Gene3D" id="3.40.1110.10">
    <property type="entry name" value="Calcium-transporting ATPase, cytoplasmic domain N"/>
    <property type="match status" value="1"/>
</dbReference>
<dbReference type="NCBIfam" id="TIGR01525">
    <property type="entry name" value="ATPase-IB_hvy"/>
    <property type="match status" value="1"/>
</dbReference>
<dbReference type="STRING" id="80876.SAMN05421779_102731"/>
<dbReference type="PROSITE" id="PS00154">
    <property type="entry name" value="ATPASE_E1_E2"/>
    <property type="match status" value="1"/>
</dbReference>
<evidence type="ECO:0000256" key="1">
    <source>
        <dbReference type="ARBA" id="ARBA00004651"/>
    </source>
</evidence>
<protein>
    <submittedName>
        <fullName evidence="17">Cu2+-exporting ATPase</fullName>
    </submittedName>
</protein>
<keyword evidence="5" id="KW-0597">Phosphoprotein</keyword>
<keyword evidence="3" id="KW-0813">Transport</keyword>
<dbReference type="InterPro" id="IPR036412">
    <property type="entry name" value="HAD-like_sf"/>
</dbReference>
<dbReference type="Pfam" id="PF00122">
    <property type="entry name" value="E1-E2_ATPase"/>
    <property type="match status" value="1"/>
</dbReference>
<dbReference type="InterPro" id="IPR023299">
    <property type="entry name" value="ATPase_P-typ_cyto_dom_N"/>
</dbReference>
<evidence type="ECO:0000256" key="2">
    <source>
        <dbReference type="ARBA" id="ARBA00006024"/>
    </source>
</evidence>
<dbReference type="SUPFAM" id="SSF81665">
    <property type="entry name" value="Calcium ATPase, transmembrane domain M"/>
    <property type="match status" value="1"/>
</dbReference>
<evidence type="ECO:0000256" key="9">
    <source>
        <dbReference type="ARBA" id="ARBA00022840"/>
    </source>
</evidence>
<keyword evidence="6 15" id="KW-0812">Transmembrane</keyword>
<dbReference type="GO" id="GO:0005507">
    <property type="term" value="F:copper ion binding"/>
    <property type="evidence" value="ECO:0007669"/>
    <property type="project" value="TreeGrafter"/>
</dbReference>
<feature type="domain" description="HMA" evidence="16">
    <location>
        <begin position="92"/>
        <end position="157"/>
    </location>
</feature>
<evidence type="ECO:0000256" key="14">
    <source>
        <dbReference type="ARBA" id="ARBA00023136"/>
    </source>
</evidence>
<dbReference type="PRINTS" id="PR00943">
    <property type="entry name" value="CUATPASE"/>
</dbReference>
<feature type="transmembrane region" description="Helical" evidence="15">
    <location>
        <begin position="246"/>
        <end position="264"/>
    </location>
</feature>
<dbReference type="InterPro" id="IPR006121">
    <property type="entry name" value="HMA_dom"/>
</dbReference>
<keyword evidence="9 15" id="KW-0067">ATP-binding</keyword>
<dbReference type="EMBL" id="FTOA01000002">
    <property type="protein sequence ID" value="SIS59903.1"/>
    <property type="molecule type" value="Genomic_DNA"/>
</dbReference>
<dbReference type="Pfam" id="PF00702">
    <property type="entry name" value="Hydrolase"/>
    <property type="match status" value="1"/>
</dbReference>
<dbReference type="InterPro" id="IPR021993">
    <property type="entry name" value="ATPase-cat-bd"/>
</dbReference>
<keyword evidence="13" id="KW-0406">Ion transport</keyword>
<dbReference type="NCBIfam" id="TIGR01512">
    <property type="entry name" value="ATPase-IB2_Cd"/>
    <property type="match status" value="1"/>
</dbReference>
<dbReference type="Pfam" id="PF12156">
    <property type="entry name" value="ATPase-cat_bd"/>
    <property type="match status" value="1"/>
</dbReference>
<dbReference type="RefSeq" id="WP_076399548.1">
    <property type="nucleotide sequence ID" value="NZ_FTOA01000002.1"/>
</dbReference>
<dbReference type="SUPFAM" id="SSF81653">
    <property type="entry name" value="Calcium ATPase, transduction domain A"/>
    <property type="match status" value="1"/>
</dbReference>
<keyword evidence="4 15" id="KW-1003">Cell membrane</keyword>
<evidence type="ECO:0000256" key="7">
    <source>
        <dbReference type="ARBA" id="ARBA00022723"/>
    </source>
</evidence>
<dbReference type="InterPro" id="IPR059000">
    <property type="entry name" value="ATPase_P-type_domA"/>
</dbReference>
<dbReference type="SUPFAM" id="SSF56784">
    <property type="entry name" value="HAD-like"/>
    <property type="match status" value="1"/>
</dbReference>
<dbReference type="InterPro" id="IPR036163">
    <property type="entry name" value="HMA_dom_sf"/>
</dbReference>
<evidence type="ECO:0000256" key="4">
    <source>
        <dbReference type="ARBA" id="ARBA00022475"/>
    </source>
</evidence>
<evidence type="ECO:0000256" key="6">
    <source>
        <dbReference type="ARBA" id="ARBA00022692"/>
    </source>
</evidence>
<evidence type="ECO:0000256" key="10">
    <source>
        <dbReference type="ARBA" id="ARBA00022842"/>
    </source>
</evidence>
<dbReference type="PRINTS" id="PR00119">
    <property type="entry name" value="CATATPASE"/>
</dbReference>
<dbReference type="GO" id="GO:0043682">
    <property type="term" value="F:P-type divalent copper transporter activity"/>
    <property type="evidence" value="ECO:0007669"/>
    <property type="project" value="TreeGrafter"/>
</dbReference>
<dbReference type="AlphaFoldDB" id="A0A1N7KE88"/>
<feature type="transmembrane region" description="Helical" evidence="15">
    <location>
        <begin position="175"/>
        <end position="197"/>
    </location>
</feature>
<dbReference type="InterPro" id="IPR023298">
    <property type="entry name" value="ATPase_P-typ_TM_dom_sf"/>
</dbReference>
<dbReference type="SUPFAM" id="SSF55008">
    <property type="entry name" value="HMA, heavy metal-associated domain"/>
    <property type="match status" value="1"/>
</dbReference>
<gene>
    <name evidence="17" type="ORF">SAMN05421779_102731</name>
</gene>
<feature type="transmembrane region" description="Helical" evidence="15">
    <location>
        <begin position="270"/>
        <end position="288"/>
    </location>
</feature>
<feature type="transmembrane region" description="Helical" evidence="15">
    <location>
        <begin position="209"/>
        <end position="226"/>
    </location>
</feature>
<dbReference type="PANTHER" id="PTHR43520">
    <property type="entry name" value="ATP7, ISOFORM B"/>
    <property type="match status" value="1"/>
</dbReference>
<accession>A0A1N7KE88</accession>
<dbReference type="InterPro" id="IPR023214">
    <property type="entry name" value="HAD_sf"/>
</dbReference>
<evidence type="ECO:0000259" key="16">
    <source>
        <dbReference type="PROSITE" id="PS50846"/>
    </source>
</evidence>
<dbReference type="NCBIfam" id="TIGR01494">
    <property type="entry name" value="ATPase_P-type"/>
    <property type="match status" value="2"/>
</dbReference>
<keyword evidence="11" id="KW-1278">Translocase</keyword>
<evidence type="ECO:0000256" key="15">
    <source>
        <dbReference type="RuleBase" id="RU362081"/>
    </source>
</evidence>
<dbReference type="OrthoDB" id="9760802at2"/>
<dbReference type="InterPro" id="IPR008250">
    <property type="entry name" value="ATPase_P-typ_transduc_dom_A_sf"/>
</dbReference>
<dbReference type="NCBIfam" id="TIGR01511">
    <property type="entry name" value="ATPase-IB1_Cu"/>
    <property type="match status" value="1"/>
</dbReference>
<comment type="similarity">
    <text evidence="2 15">Belongs to the cation transport ATPase (P-type) (TC 3.A.3) family. Type IB subfamily.</text>
</comment>
<sequence>MSASSAPDISPKVCLHCGSPILSDDGTHPEGSSDDFCCRGCKAAYELVNGLGLSSYYQRRCIDPDSKPLRPEDHEAETDLSAHVQTDSDGIHTLHLMVEGIHCAACVWLIETILGRQPDVVQARMNMTTRRLILRWQGDGSASALVDPINRIGYRLVPYDPAALNLETVRHEKELLRCMAVAGFAAGNVMLLSVSIWAGVDMGEYTRDMFHWLSALIAFPTIAYTIRPFSRSALAALRNGRTNMDVPITLGVMLAALMSLWETIHGGHHAYFDAAVTLLFFLLIGRYLDSRARGQARSAAEHLLALGAQAVTVLRDDGSRVVLPPRQVEVGMVVLVAAGERIGVDGVVRDGQSDVDTSLITGESLPVSIKTGDKVFAGTMNLSSPLQLTVQAVGEGTLLAEIVRMMEVAEQGRASYVALADRVARYYAPVVHIMALLTFSGWMIFTTAPWQQALLTAVSVLIITCPCAIALAVPVVQVIASGRLLRRGVLLKSATALERLTAVDTVVFDKTGTLTLGKPVLERPDSAPWSTEDLRIAAGMAANSRHPLSRALVSSCLAPVLDGIEEIPGKGLRMVQADGETLLGSRSFCAVSHEQGITSEGPELWLRRPDREAVQFRFSDALRPDAAEVVRALQGKGIQVELLSGDREPVVRRMATALGISHWQAEASPADKCARLEKLQGAGRKVLMVGDGLNDAPALAAATVSLSPSTAVDVSQTAADAVFQGERLSPVLEVLEVAKKSDRLVRGNFGLALAYNAVTIPMAVMGMVTPLIASIAMSSSSVLVIANAMRLVKGRQS</sequence>
<dbReference type="GO" id="GO:0055070">
    <property type="term" value="P:copper ion homeostasis"/>
    <property type="evidence" value="ECO:0007669"/>
    <property type="project" value="TreeGrafter"/>
</dbReference>
<dbReference type="InterPro" id="IPR001757">
    <property type="entry name" value="P_typ_ATPase"/>
</dbReference>